<dbReference type="FunFam" id="1.20.1250.20:FF:000064">
    <property type="entry name" value="MFS allantoate transporter"/>
    <property type="match status" value="1"/>
</dbReference>
<gene>
    <name evidence="9" type="ORF">ATEIFO6365_0001053700</name>
</gene>
<dbReference type="Proteomes" id="UP000452235">
    <property type="component" value="Unassembled WGS sequence"/>
</dbReference>
<dbReference type="InterPro" id="IPR020846">
    <property type="entry name" value="MFS_dom"/>
</dbReference>
<evidence type="ECO:0000256" key="8">
    <source>
        <dbReference type="SAM" id="Phobius"/>
    </source>
</evidence>
<feature type="transmembrane region" description="Helical" evidence="8">
    <location>
        <begin position="81"/>
        <end position="104"/>
    </location>
</feature>
<name>A0A5M3YLN4_ASPTE</name>
<accession>A0A5M3YLN4</accession>
<keyword evidence="5 8" id="KW-0472">Membrane</keyword>
<dbReference type="GO" id="GO:0016020">
    <property type="term" value="C:membrane"/>
    <property type="evidence" value="ECO:0007669"/>
    <property type="project" value="UniProtKB-SubCell"/>
</dbReference>
<dbReference type="InterPro" id="IPR011701">
    <property type="entry name" value="MFS"/>
</dbReference>
<dbReference type="PANTHER" id="PTHR43791">
    <property type="entry name" value="PERMEASE-RELATED"/>
    <property type="match status" value="1"/>
</dbReference>
<dbReference type="PROSITE" id="PS50850">
    <property type="entry name" value="MFS"/>
    <property type="match status" value="1"/>
</dbReference>
<comment type="similarity">
    <text evidence="6">Belongs to the major facilitator superfamily. Allantoate permease family.</text>
</comment>
<evidence type="ECO:0000256" key="3">
    <source>
        <dbReference type="ARBA" id="ARBA00022692"/>
    </source>
</evidence>
<feature type="transmembrane region" description="Helical" evidence="8">
    <location>
        <begin position="111"/>
        <end position="129"/>
    </location>
</feature>
<dbReference type="Pfam" id="PF07690">
    <property type="entry name" value="MFS_1"/>
    <property type="match status" value="1"/>
</dbReference>
<feature type="transmembrane region" description="Helical" evidence="8">
    <location>
        <begin position="368"/>
        <end position="386"/>
    </location>
</feature>
<evidence type="ECO:0000256" key="4">
    <source>
        <dbReference type="ARBA" id="ARBA00022989"/>
    </source>
</evidence>
<organism evidence="9 10">
    <name type="scientific">Aspergillus terreus</name>
    <dbReference type="NCBI Taxonomy" id="33178"/>
    <lineage>
        <taxon>Eukaryota</taxon>
        <taxon>Fungi</taxon>
        <taxon>Dikarya</taxon>
        <taxon>Ascomycota</taxon>
        <taxon>Pezizomycotina</taxon>
        <taxon>Eurotiomycetes</taxon>
        <taxon>Eurotiomycetidae</taxon>
        <taxon>Eurotiales</taxon>
        <taxon>Aspergillaceae</taxon>
        <taxon>Aspergillus</taxon>
        <taxon>Aspergillus subgen. Circumdati</taxon>
    </lineage>
</organism>
<feature type="transmembrane region" description="Helical" evidence="8">
    <location>
        <begin position="398"/>
        <end position="417"/>
    </location>
</feature>
<dbReference type="Gene3D" id="1.20.1250.20">
    <property type="entry name" value="MFS general substrate transporter like domains"/>
    <property type="match status" value="1"/>
</dbReference>
<feature type="transmembrane region" description="Helical" evidence="8">
    <location>
        <begin position="141"/>
        <end position="161"/>
    </location>
</feature>
<feature type="transmembrane region" description="Helical" evidence="8">
    <location>
        <begin position="307"/>
        <end position="329"/>
    </location>
</feature>
<dbReference type="SUPFAM" id="SSF103473">
    <property type="entry name" value="MFS general substrate transporter"/>
    <property type="match status" value="1"/>
</dbReference>
<dbReference type="PANTHER" id="PTHR43791:SF103">
    <property type="entry name" value="MAJOR FACILITATOR SUPERFAMILY (MFS) PROFILE DOMAIN-CONTAINING PROTEIN-RELATED"/>
    <property type="match status" value="1"/>
</dbReference>
<dbReference type="EMBL" id="BLJY01000001">
    <property type="protein sequence ID" value="GFF12314.1"/>
    <property type="molecule type" value="Genomic_DNA"/>
</dbReference>
<reference evidence="9 10" key="1">
    <citation type="submission" date="2020-01" db="EMBL/GenBank/DDBJ databases">
        <title>Aspergillus terreus IFO 6365 whole genome shotgun sequence.</title>
        <authorList>
            <person name="Kanamasa S."/>
            <person name="Takahashi H."/>
        </authorList>
    </citation>
    <scope>NUCLEOTIDE SEQUENCE [LARGE SCALE GENOMIC DNA]</scope>
    <source>
        <strain evidence="9 10">IFO 6365</strain>
    </source>
</reference>
<keyword evidence="10" id="KW-1185">Reference proteome</keyword>
<evidence type="ECO:0000256" key="6">
    <source>
        <dbReference type="ARBA" id="ARBA00037968"/>
    </source>
</evidence>
<dbReference type="OrthoDB" id="6730379at2759"/>
<dbReference type="VEuPathDB" id="FungiDB:ATEG_01336"/>
<feature type="transmembrane region" description="Helical" evidence="8">
    <location>
        <begin position="429"/>
        <end position="450"/>
    </location>
</feature>
<evidence type="ECO:0000313" key="10">
    <source>
        <dbReference type="Proteomes" id="UP000452235"/>
    </source>
</evidence>
<keyword evidence="3 8" id="KW-0812">Transmembrane</keyword>
<comment type="caution">
    <text evidence="9">The sequence shown here is derived from an EMBL/GenBank/DDBJ whole genome shotgun (WGS) entry which is preliminary data.</text>
</comment>
<sequence>MATEKVKGDSPSRDDCKDFENEGTMSTFSAEDEKRIIRKIDWNLMPLLTFSYALQYLDKTSLSYSAILGIREDLKLVGQEYSWASSIFYIGYLAASYPISFGFVKFPLGKYLSILIFLWGVILTFHALASNYASLMVLRTFLGVFESAISPGFSLITGMWYTPKEHVSRHSVWFCGNAGAGIIGSLISYGILYYGGEFAKWKILFLTFGLLTVAWSIVLFFILPDSPLNAHFLTPAEREFVSLRPKKFQRTTQTKKWDRGQFIETMTDVKTWWFLVFSFIICVPNGGTTSFQTLIINGFGYDVYKTILMGLPAPAFQLTTVILTALFASNVRKSRLIAFVLIFLMGLAGILMIKLLPEEQKLSRLAGFWLVTGIAPAFPVMMSLFASNTAGFTKKSTTAAVIFVGYCVGNLVGPQFFKSNEAPNYTTAYTTILVCFVITIFLVIGLRIYLDLVNKRRDRKQGVHIDAEESRAVHLDTDDSLEEVDETDKQNRSFRYVL</sequence>
<evidence type="ECO:0000256" key="1">
    <source>
        <dbReference type="ARBA" id="ARBA00004141"/>
    </source>
</evidence>
<feature type="transmembrane region" description="Helical" evidence="8">
    <location>
        <begin position="173"/>
        <end position="195"/>
    </location>
</feature>
<comment type="subcellular location">
    <subcellularLocation>
        <location evidence="1">Membrane</location>
        <topology evidence="1">Multi-pass membrane protein</topology>
    </subcellularLocation>
</comment>
<dbReference type="GO" id="GO:0022857">
    <property type="term" value="F:transmembrane transporter activity"/>
    <property type="evidence" value="ECO:0007669"/>
    <property type="project" value="InterPro"/>
</dbReference>
<proteinExistence type="inferred from homology"/>
<feature type="region of interest" description="Disordered" evidence="7">
    <location>
        <begin position="1"/>
        <end position="21"/>
    </location>
</feature>
<feature type="transmembrane region" description="Helical" evidence="8">
    <location>
        <begin position="336"/>
        <end position="356"/>
    </location>
</feature>
<evidence type="ECO:0000256" key="2">
    <source>
        <dbReference type="ARBA" id="ARBA00022448"/>
    </source>
</evidence>
<feature type="compositionally biased region" description="Basic and acidic residues" evidence="7">
    <location>
        <begin position="1"/>
        <end position="20"/>
    </location>
</feature>
<dbReference type="InterPro" id="IPR036259">
    <property type="entry name" value="MFS_trans_sf"/>
</dbReference>
<dbReference type="AlphaFoldDB" id="A0A5M3YLN4"/>
<evidence type="ECO:0000313" key="9">
    <source>
        <dbReference type="EMBL" id="GFF12314.1"/>
    </source>
</evidence>
<evidence type="ECO:0000256" key="7">
    <source>
        <dbReference type="SAM" id="MobiDB-lite"/>
    </source>
</evidence>
<feature type="transmembrane region" description="Helical" evidence="8">
    <location>
        <begin position="201"/>
        <end position="223"/>
    </location>
</feature>
<evidence type="ECO:0000256" key="5">
    <source>
        <dbReference type="ARBA" id="ARBA00023136"/>
    </source>
</evidence>
<protein>
    <submittedName>
        <fullName evidence="9">Pantothenate transporter</fullName>
    </submittedName>
</protein>
<keyword evidence="4 8" id="KW-1133">Transmembrane helix</keyword>
<keyword evidence="2" id="KW-0813">Transport</keyword>